<reference evidence="7" key="1">
    <citation type="submission" date="2016-10" db="EMBL/GenBank/DDBJ databases">
        <authorList>
            <person name="Varghese N."/>
            <person name="Submissions S."/>
        </authorList>
    </citation>
    <scope>NUCLEOTIDE SEQUENCE [LARGE SCALE GENOMIC DNA]</scope>
    <source>
        <strain evidence="7">BL36</strain>
    </source>
</reference>
<evidence type="ECO:0000313" key="7">
    <source>
        <dbReference type="Proteomes" id="UP000199048"/>
    </source>
</evidence>
<dbReference type="InterPro" id="IPR001206">
    <property type="entry name" value="Diacylglycerol_kinase_cat_dom"/>
</dbReference>
<dbReference type="PANTHER" id="PTHR12358:SF54">
    <property type="entry name" value="SPHINGOSINE KINASE RELATED PROTEIN"/>
    <property type="match status" value="1"/>
</dbReference>
<sequence length="300" mass="31962">MRIALVINGASGAVASGTTPEAIRETLVAAGIEPLGEADRGAPLPVRIAAAASEPNIDALVVAGGDGTIACAAAALIGKPTPLGILPLGTMNFLARDLGIPLDIDGAVAILASGAKRQIDVGEVNGRTFLINSVLGLPARVTRHREAHRRQLGLRSLLRWIMGVLRHLGRYPRLTVTGTIDGAARTWRFRLLAVVIGDYVERPGRVLVRAPVDAGQLTLYVLAQLSPWRTLRLALGFALGDWRRLPDIERLPAANLTITSKTRALRVMNDGEVALIPAPLRYRIHRQALTVIVPKTGGHP</sequence>
<dbReference type="AlphaFoldDB" id="A0A1I4M9B2"/>
<dbReference type="GO" id="GO:0005524">
    <property type="term" value="F:ATP binding"/>
    <property type="evidence" value="ECO:0007669"/>
    <property type="project" value="UniProtKB-KW"/>
</dbReference>
<organism evidence="6 7">
    <name type="scientific">Methylobacterium pseudosasicola</name>
    <dbReference type="NCBI Taxonomy" id="582667"/>
    <lineage>
        <taxon>Bacteria</taxon>
        <taxon>Pseudomonadati</taxon>
        <taxon>Pseudomonadota</taxon>
        <taxon>Alphaproteobacteria</taxon>
        <taxon>Hyphomicrobiales</taxon>
        <taxon>Methylobacteriaceae</taxon>
        <taxon>Methylobacterium</taxon>
    </lineage>
</organism>
<keyword evidence="1" id="KW-0808">Transferase</keyword>
<feature type="domain" description="DAGKc" evidence="5">
    <location>
        <begin position="1"/>
        <end position="128"/>
    </location>
</feature>
<dbReference type="GO" id="GO:0016301">
    <property type="term" value="F:kinase activity"/>
    <property type="evidence" value="ECO:0007669"/>
    <property type="project" value="UniProtKB-KW"/>
</dbReference>
<accession>A0A1I4M9B2</accession>
<proteinExistence type="predicted"/>
<evidence type="ECO:0000256" key="4">
    <source>
        <dbReference type="ARBA" id="ARBA00022840"/>
    </source>
</evidence>
<dbReference type="InterPro" id="IPR045540">
    <property type="entry name" value="YegS/DAGK_C"/>
</dbReference>
<dbReference type="InterPro" id="IPR016064">
    <property type="entry name" value="NAD/diacylglycerol_kinase_sf"/>
</dbReference>
<dbReference type="Pfam" id="PF19279">
    <property type="entry name" value="YegS_C"/>
    <property type="match status" value="1"/>
</dbReference>
<gene>
    <name evidence="6" type="ORF">SAMN05192568_10163</name>
</gene>
<dbReference type="RefSeq" id="WP_092042300.1">
    <property type="nucleotide sequence ID" value="NZ_FOTK01000016.1"/>
</dbReference>
<keyword evidence="3 6" id="KW-0418">Kinase</keyword>
<dbReference type="Gene3D" id="2.60.200.40">
    <property type="match status" value="1"/>
</dbReference>
<dbReference type="Gene3D" id="3.40.50.10330">
    <property type="entry name" value="Probable inorganic polyphosphate/atp-NAD kinase, domain 1"/>
    <property type="match status" value="1"/>
</dbReference>
<keyword evidence="4" id="KW-0067">ATP-binding</keyword>
<evidence type="ECO:0000256" key="2">
    <source>
        <dbReference type="ARBA" id="ARBA00022741"/>
    </source>
</evidence>
<evidence type="ECO:0000313" key="6">
    <source>
        <dbReference type="EMBL" id="SFL99784.1"/>
    </source>
</evidence>
<protein>
    <submittedName>
        <fullName evidence="6">Diacylglycerol kinase family enzyme</fullName>
    </submittedName>
</protein>
<keyword evidence="2" id="KW-0547">Nucleotide-binding</keyword>
<dbReference type="OrthoDB" id="9815110at2"/>
<name>A0A1I4M9B2_9HYPH</name>
<dbReference type="InterPro" id="IPR050187">
    <property type="entry name" value="Lipid_Phosphate_FormReg"/>
</dbReference>
<dbReference type="Pfam" id="PF00781">
    <property type="entry name" value="DAGK_cat"/>
    <property type="match status" value="1"/>
</dbReference>
<evidence type="ECO:0000256" key="3">
    <source>
        <dbReference type="ARBA" id="ARBA00022777"/>
    </source>
</evidence>
<dbReference type="Proteomes" id="UP000199048">
    <property type="component" value="Unassembled WGS sequence"/>
</dbReference>
<evidence type="ECO:0000256" key="1">
    <source>
        <dbReference type="ARBA" id="ARBA00022679"/>
    </source>
</evidence>
<dbReference type="SUPFAM" id="SSF111331">
    <property type="entry name" value="NAD kinase/diacylglycerol kinase-like"/>
    <property type="match status" value="1"/>
</dbReference>
<dbReference type="PROSITE" id="PS50146">
    <property type="entry name" value="DAGK"/>
    <property type="match status" value="1"/>
</dbReference>
<dbReference type="EMBL" id="FOTK01000016">
    <property type="protein sequence ID" value="SFL99784.1"/>
    <property type="molecule type" value="Genomic_DNA"/>
</dbReference>
<dbReference type="InterPro" id="IPR017438">
    <property type="entry name" value="ATP-NAD_kinase_N"/>
</dbReference>
<evidence type="ECO:0000259" key="5">
    <source>
        <dbReference type="PROSITE" id="PS50146"/>
    </source>
</evidence>
<dbReference type="STRING" id="582667.SAMN05192568_10163"/>
<keyword evidence="7" id="KW-1185">Reference proteome</keyword>
<dbReference type="PANTHER" id="PTHR12358">
    <property type="entry name" value="SPHINGOSINE KINASE"/>
    <property type="match status" value="1"/>
</dbReference>
<dbReference type="SMART" id="SM00046">
    <property type="entry name" value="DAGKc"/>
    <property type="match status" value="1"/>
</dbReference>